<proteinExistence type="predicted"/>
<reference evidence="1 2" key="1">
    <citation type="submission" date="2018-01" db="EMBL/GenBank/DDBJ databases">
        <title>Draft genome sequence of Jiangella sp. GTF31.</title>
        <authorList>
            <person name="Sahin N."/>
            <person name="Ay H."/>
            <person name="Saygin H."/>
        </authorList>
    </citation>
    <scope>NUCLEOTIDE SEQUENCE [LARGE SCALE GENOMIC DNA]</scope>
    <source>
        <strain evidence="1 2">GTF31</strain>
    </source>
</reference>
<comment type="caution">
    <text evidence="1">The sequence shown here is derived from an EMBL/GenBank/DDBJ whole genome shotgun (WGS) entry which is preliminary data.</text>
</comment>
<dbReference type="Proteomes" id="UP000248764">
    <property type="component" value="Unassembled WGS sequence"/>
</dbReference>
<accession>A0A2W2B9J7</accession>
<gene>
    <name evidence="1" type="ORF">C1I92_10840</name>
</gene>
<name>A0A2W2B9J7_9ACTN</name>
<keyword evidence="2" id="KW-1185">Reference proteome</keyword>
<dbReference type="EMBL" id="POTW01000020">
    <property type="protein sequence ID" value="PZF83945.1"/>
    <property type="molecule type" value="Genomic_DNA"/>
</dbReference>
<evidence type="ECO:0000313" key="1">
    <source>
        <dbReference type="EMBL" id="PZF83945.1"/>
    </source>
</evidence>
<evidence type="ECO:0000313" key="2">
    <source>
        <dbReference type="Proteomes" id="UP000248764"/>
    </source>
</evidence>
<dbReference type="AlphaFoldDB" id="A0A2W2B9J7"/>
<organism evidence="1 2">
    <name type="scientific">Jiangella anatolica</name>
    <dbReference type="NCBI Taxonomy" id="2670374"/>
    <lineage>
        <taxon>Bacteria</taxon>
        <taxon>Bacillati</taxon>
        <taxon>Actinomycetota</taxon>
        <taxon>Actinomycetes</taxon>
        <taxon>Jiangellales</taxon>
        <taxon>Jiangellaceae</taxon>
        <taxon>Jiangella</taxon>
    </lineage>
</organism>
<sequence length="117" mass="12346">MASMLTRRPDARALALAIFLRRWAGAFSFSADALDSPGTARSGMTLLDAAQRAEQLAPDDPVIVVLSEAGHFEAMPGGHARFIETVEVRRAVLRLFAGPAFDEGQVLAAIADASGPP</sequence>
<protein>
    <submittedName>
        <fullName evidence="1">Uncharacterized protein</fullName>
    </submittedName>
</protein>